<sequence>MTRRDQANALIREGHMSLAPIAANLGFSESTTFSQAYKKRAGVAPSEARLALSRS</sequence>
<accession>A0ABV4HUF6</accession>
<organism evidence="5 6">
    <name type="scientific">Luteimonas salinilitoris</name>
    <dbReference type="NCBI Taxonomy" id="3237697"/>
    <lineage>
        <taxon>Bacteria</taxon>
        <taxon>Pseudomonadati</taxon>
        <taxon>Pseudomonadota</taxon>
        <taxon>Gammaproteobacteria</taxon>
        <taxon>Lysobacterales</taxon>
        <taxon>Lysobacteraceae</taxon>
        <taxon>Luteimonas</taxon>
    </lineage>
</organism>
<evidence type="ECO:0000313" key="5">
    <source>
        <dbReference type="EMBL" id="MEZ0476370.1"/>
    </source>
</evidence>
<evidence type="ECO:0000259" key="4">
    <source>
        <dbReference type="PROSITE" id="PS01124"/>
    </source>
</evidence>
<dbReference type="InterPro" id="IPR018060">
    <property type="entry name" value="HTH_AraC"/>
</dbReference>
<keyword evidence="6" id="KW-1185">Reference proteome</keyword>
<keyword evidence="3" id="KW-0804">Transcription</keyword>
<name>A0ABV4HUF6_9GAMM</name>
<dbReference type="PROSITE" id="PS01124">
    <property type="entry name" value="HTH_ARAC_FAMILY_2"/>
    <property type="match status" value="1"/>
</dbReference>
<evidence type="ECO:0000313" key="6">
    <source>
        <dbReference type="Proteomes" id="UP001566331"/>
    </source>
</evidence>
<keyword evidence="1" id="KW-0805">Transcription regulation</keyword>
<comment type="caution">
    <text evidence="5">The sequence shown here is derived from an EMBL/GenBank/DDBJ whole genome shotgun (WGS) entry which is preliminary data.</text>
</comment>
<keyword evidence="2" id="KW-0238">DNA-binding</keyword>
<dbReference type="PRINTS" id="PR00032">
    <property type="entry name" value="HTHARAC"/>
</dbReference>
<proteinExistence type="predicted"/>
<dbReference type="SUPFAM" id="SSF46689">
    <property type="entry name" value="Homeodomain-like"/>
    <property type="match status" value="1"/>
</dbReference>
<reference evidence="5 6" key="1">
    <citation type="submission" date="2024-07" db="EMBL/GenBank/DDBJ databases">
        <title>Luteimonas salilacus sp. nov., isolated from the shore soil of Salt Lake in Tibet of China.</title>
        <authorList>
            <person name="Zhang X."/>
            <person name="Li A."/>
        </authorList>
    </citation>
    <scope>NUCLEOTIDE SEQUENCE [LARGE SCALE GENOMIC DNA]</scope>
    <source>
        <strain evidence="5 6">B3-2-R+30</strain>
    </source>
</reference>
<dbReference type="InterPro" id="IPR020449">
    <property type="entry name" value="Tscrpt_reg_AraC-type_HTH"/>
</dbReference>
<feature type="domain" description="HTH araC/xylS-type" evidence="4">
    <location>
        <begin position="1"/>
        <end position="51"/>
    </location>
</feature>
<dbReference type="InterPro" id="IPR009057">
    <property type="entry name" value="Homeodomain-like_sf"/>
</dbReference>
<protein>
    <submittedName>
        <fullName evidence="5">Helix-turn-helix domain-containing protein</fullName>
    </submittedName>
</protein>
<dbReference type="Pfam" id="PF12833">
    <property type="entry name" value="HTH_18"/>
    <property type="match status" value="1"/>
</dbReference>
<dbReference type="Gene3D" id="1.10.10.60">
    <property type="entry name" value="Homeodomain-like"/>
    <property type="match status" value="1"/>
</dbReference>
<evidence type="ECO:0000256" key="1">
    <source>
        <dbReference type="ARBA" id="ARBA00023015"/>
    </source>
</evidence>
<dbReference type="Proteomes" id="UP001566331">
    <property type="component" value="Unassembled WGS sequence"/>
</dbReference>
<evidence type="ECO:0000256" key="2">
    <source>
        <dbReference type="ARBA" id="ARBA00023125"/>
    </source>
</evidence>
<dbReference type="RefSeq" id="WP_370565659.1">
    <property type="nucleotide sequence ID" value="NZ_JBFWIB010000021.1"/>
</dbReference>
<dbReference type="EMBL" id="JBFWIC010000033">
    <property type="protein sequence ID" value="MEZ0476370.1"/>
    <property type="molecule type" value="Genomic_DNA"/>
</dbReference>
<gene>
    <name evidence="5" type="ORF">AB6713_17375</name>
</gene>
<evidence type="ECO:0000256" key="3">
    <source>
        <dbReference type="ARBA" id="ARBA00023163"/>
    </source>
</evidence>